<reference evidence="2" key="1">
    <citation type="journal article" date="2019" name="Int. J. Syst. Evol. Microbiol.">
        <title>The Global Catalogue of Microorganisms (GCM) 10K type strain sequencing project: providing services to taxonomists for standard genome sequencing and annotation.</title>
        <authorList>
            <consortium name="The Broad Institute Genomics Platform"/>
            <consortium name="The Broad Institute Genome Sequencing Center for Infectious Disease"/>
            <person name="Wu L."/>
            <person name="Ma J."/>
        </authorList>
    </citation>
    <scope>NUCLEOTIDE SEQUENCE [LARGE SCALE GENOMIC DNA]</scope>
    <source>
        <strain evidence="2">CGMCC 4.7317</strain>
    </source>
</reference>
<comment type="caution">
    <text evidence="1">The sequence shown here is derived from an EMBL/GenBank/DDBJ whole genome shotgun (WGS) entry which is preliminary data.</text>
</comment>
<dbReference type="PANTHER" id="PTHR10000">
    <property type="entry name" value="PHOSPHOSERINE PHOSPHATASE"/>
    <property type="match status" value="1"/>
</dbReference>
<proteinExistence type="predicted"/>
<sequence>MTDRGWRELVAAVPGGVQMVATDLDGTLLRPDNTVSSRTIDAFAAARAAGLPVVFVTGRPPRWLPPVVEATGHAGIGVCANGALVIDLDTHAVLETHPIAYDVVAETVAALRSEIEGVAFALEWDSPADADDFAHEPSYRARYRVAGVEHGDILTLAARHPVIKLLARIDGGDHPARHDVDALLDVTLGHVSHLVTATHSASDDVLIEMSALGVSKGAALAHQAARLGVPLSSVAAVGDMPNDVPMLVEAGVGLAVETGHPAARAAAAALLPGPEDDGLAQLVEAVLAAR</sequence>
<dbReference type="InterPro" id="IPR036412">
    <property type="entry name" value="HAD-like_sf"/>
</dbReference>
<dbReference type="Gene3D" id="3.30.1240.10">
    <property type="match status" value="1"/>
</dbReference>
<dbReference type="SUPFAM" id="SSF56784">
    <property type="entry name" value="HAD-like"/>
    <property type="match status" value="1"/>
</dbReference>
<evidence type="ECO:0000313" key="1">
    <source>
        <dbReference type="EMBL" id="MFC6239339.1"/>
    </source>
</evidence>
<dbReference type="RefSeq" id="WP_386768550.1">
    <property type="nucleotide sequence ID" value="NZ_JBHSTI010000018.1"/>
</dbReference>
<dbReference type="InterPro" id="IPR006379">
    <property type="entry name" value="HAD-SF_hydro_IIB"/>
</dbReference>
<gene>
    <name evidence="1" type="ORF">ACFQGU_15805</name>
</gene>
<dbReference type="EMBL" id="JBHSTI010000018">
    <property type="protein sequence ID" value="MFC6239339.1"/>
    <property type="molecule type" value="Genomic_DNA"/>
</dbReference>
<dbReference type="PANTHER" id="PTHR10000:SF8">
    <property type="entry name" value="HAD SUPERFAMILY HYDROLASE-LIKE, TYPE 3"/>
    <property type="match status" value="1"/>
</dbReference>
<evidence type="ECO:0000313" key="2">
    <source>
        <dbReference type="Proteomes" id="UP001596138"/>
    </source>
</evidence>
<organism evidence="1 2">
    <name type="scientific">Longivirga aurantiaca</name>
    <dbReference type="NCBI Taxonomy" id="1837743"/>
    <lineage>
        <taxon>Bacteria</taxon>
        <taxon>Bacillati</taxon>
        <taxon>Actinomycetota</taxon>
        <taxon>Actinomycetes</taxon>
        <taxon>Sporichthyales</taxon>
        <taxon>Sporichthyaceae</taxon>
        <taxon>Longivirga</taxon>
    </lineage>
</organism>
<keyword evidence="2" id="KW-1185">Reference proteome</keyword>
<name>A0ABW1T4E4_9ACTN</name>
<accession>A0ABW1T4E4</accession>
<dbReference type="Proteomes" id="UP001596138">
    <property type="component" value="Unassembled WGS sequence"/>
</dbReference>
<dbReference type="GO" id="GO:0016787">
    <property type="term" value="F:hydrolase activity"/>
    <property type="evidence" value="ECO:0007669"/>
    <property type="project" value="UniProtKB-KW"/>
</dbReference>
<dbReference type="Pfam" id="PF08282">
    <property type="entry name" value="Hydrolase_3"/>
    <property type="match status" value="1"/>
</dbReference>
<dbReference type="NCBIfam" id="TIGR01484">
    <property type="entry name" value="HAD-SF-IIB"/>
    <property type="match status" value="1"/>
</dbReference>
<dbReference type="InterPro" id="IPR023214">
    <property type="entry name" value="HAD_sf"/>
</dbReference>
<protein>
    <submittedName>
        <fullName evidence="1">HAD-IIB family hydrolase</fullName>
    </submittedName>
</protein>
<dbReference type="Gene3D" id="3.40.50.1000">
    <property type="entry name" value="HAD superfamily/HAD-like"/>
    <property type="match status" value="1"/>
</dbReference>
<keyword evidence="1" id="KW-0378">Hydrolase</keyword>